<organism evidence="1 2">
    <name type="scientific">Nitrospira japonica</name>
    <dbReference type="NCBI Taxonomy" id="1325564"/>
    <lineage>
        <taxon>Bacteria</taxon>
        <taxon>Pseudomonadati</taxon>
        <taxon>Nitrospirota</taxon>
        <taxon>Nitrospiria</taxon>
        <taxon>Nitrospirales</taxon>
        <taxon>Nitrospiraceae</taxon>
        <taxon>Nitrospira</taxon>
    </lineage>
</organism>
<proteinExistence type="predicted"/>
<evidence type="ECO:0000313" key="2">
    <source>
        <dbReference type="Proteomes" id="UP000192042"/>
    </source>
</evidence>
<name>A0A1W1IAX8_9BACT</name>
<gene>
    <name evidence="1" type="ORF">NSJP_3985</name>
</gene>
<reference evidence="1 2" key="1">
    <citation type="submission" date="2017-03" db="EMBL/GenBank/DDBJ databases">
        <authorList>
            <person name="Afonso C.L."/>
            <person name="Miller P.J."/>
            <person name="Scott M.A."/>
            <person name="Spackman E."/>
            <person name="Goraichik I."/>
            <person name="Dimitrov K.M."/>
            <person name="Suarez D.L."/>
            <person name="Swayne D.E."/>
        </authorList>
    </citation>
    <scope>NUCLEOTIDE SEQUENCE [LARGE SCALE GENOMIC DNA]</scope>
    <source>
        <strain evidence="1">Genome sequencing of Nitrospira japonica strain NJ11</strain>
    </source>
</reference>
<dbReference type="Proteomes" id="UP000192042">
    <property type="component" value="Chromosome I"/>
</dbReference>
<protein>
    <submittedName>
        <fullName evidence="1">Uncharacterized protein</fullName>
    </submittedName>
</protein>
<sequence length="406" mass="44645">MLIFLQIILFNIILLTVPGHAKAEQPDQISERWAALFSGQESSDRATHSAASLSQTNLTPTFFAMPVVSTRLRDLSPETDQPRTRGLQAATTWLKGKMTTEAELANNQGGPAWLQGRIPGNTYDQMSDRMVRVGMTGTAGIMRYGMTYRSAGQAFLNGPDTAIREVWGEWKYGGTTLRSTFGQQWNNVAGDAARSRLEQTYGRVGVGWSKPAWPSLTLTYARNSLSSTLNPIGIAPQRNHNHTLEAALAYNSARWNATLASSYIIGSDLLRNGAESNVKMQLFAASFHPLNTLTITPTLIYREEQQEWSRVRTDSPSASLALQYKQSQRLLITAMGNYAGIRSSDRLIDLENLGGKGVLAWDLQQSAQWMTLISLEAGYTRQTNHATPAADMEDISGVVKVVLASL</sequence>
<evidence type="ECO:0000313" key="1">
    <source>
        <dbReference type="EMBL" id="SLM50152.1"/>
    </source>
</evidence>
<accession>A0A1W1IAX8</accession>
<dbReference type="RefSeq" id="WP_080888290.1">
    <property type="nucleotide sequence ID" value="NZ_LT828648.1"/>
</dbReference>
<keyword evidence="2" id="KW-1185">Reference proteome</keyword>
<dbReference type="EMBL" id="LT828648">
    <property type="protein sequence ID" value="SLM50152.1"/>
    <property type="molecule type" value="Genomic_DNA"/>
</dbReference>
<dbReference type="OrthoDB" id="9765706at2"/>
<dbReference type="KEGG" id="nja:NSJP_3985"/>
<dbReference type="AlphaFoldDB" id="A0A1W1IAX8"/>